<dbReference type="Pfam" id="PF01529">
    <property type="entry name" value="DHHC"/>
    <property type="match status" value="1"/>
</dbReference>
<dbReference type="OrthoDB" id="9909019at2759"/>
<evidence type="ECO:0000313" key="15">
    <source>
        <dbReference type="Proteomes" id="UP001302367"/>
    </source>
</evidence>
<comment type="domain">
    <text evidence="10">The DHHC domain is required for palmitoyltransferase activity.</text>
</comment>
<feature type="transmembrane region" description="Helical" evidence="10">
    <location>
        <begin position="108"/>
        <end position="126"/>
    </location>
</feature>
<feature type="transmembrane region" description="Helical" evidence="10">
    <location>
        <begin position="7"/>
        <end position="26"/>
    </location>
</feature>
<comment type="catalytic activity">
    <reaction evidence="9 10">
        <text>L-cysteinyl-[protein] + hexadecanoyl-CoA = S-hexadecanoyl-L-cysteinyl-[protein] + CoA</text>
        <dbReference type="Rhea" id="RHEA:36683"/>
        <dbReference type="Rhea" id="RHEA-COMP:10131"/>
        <dbReference type="Rhea" id="RHEA-COMP:11032"/>
        <dbReference type="ChEBI" id="CHEBI:29950"/>
        <dbReference type="ChEBI" id="CHEBI:57287"/>
        <dbReference type="ChEBI" id="CHEBI:57379"/>
        <dbReference type="ChEBI" id="CHEBI:74151"/>
        <dbReference type="EC" id="2.3.1.225"/>
    </reaction>
</comment>
<dbReference type="EC" id="2.3.1.225" evidence="10"/>
<feature type="transmembrane region" description="Helical" evidence="10">
    <location>
        <begin position="198"/>
        <end position="223"/>
    </location>
</feature>
<dbReference type="PROSITE" id="PS50216">
    <property type="entry name" value="DHHC"/>
    <property type="match status" value="1"/>
</dbReference>
<evidence type="ECO:0000256" key="1">
    <source>
        <dbReference type="ARBA" id="ARBA00004141"/>
    </source>
</evidence>
<dbReference type="GO" id="GO:0019706">
    <property type="term" value="F:protein-cysteine S-palmitoyltransferase activity"/>
    <property type="evidence" value="ECO:0007669"/>
    <property type="project" value="UniProtKB-EC"/>
</dbReference>
<dbReference type="AlphaFoldDB" id="A0A2G5I829"/>
<protein>
    <recommendedName>
        <fullName evidence="10">Palmitoyltransferase</fullName>
        <ecNumber evidence="10">2.3.1.225</ecNumber>
    </recommendedName>
</protein>
<dbReference type="PANTHER" id="PTHR22883">
    <property type="entry name" value="ZINC FINGER DHHC DOMAIN CONTAINING PROTEIN"/>
    <property type="match status" value="1"/>
</dbReference>
<evidence type="ECO:0000256" key="7">
    <source>
        <dbReference type="ARBA" id="ARBA00023288"/>
    </source>
</evidence>
<feature type="domain" description="Palmitoyltransferase DHHC" evidence="11">
    <location>
        <begin position="156"/>
        <end position="296"/>
    </location>
</feature>
<gene>
    <name evidence="12" type="ORF">CB0940_01745</name>
    <name evidence="13" type="ORF">RHO25_001801</name>
</gene>
<keyword evidence="4 10" id="KW-1133">Transmembrane helix</keyword>
<evidence type="ECO:0000256" key="6">
    <source>
        <dbReference type="ARBA" id="ARBA00023139"/>
    </source>
</evidence>
<keyword evidence="3 10" id="KW-0812">Transmembrane</keyword>
<comment type="subcellular location">
    <subcellularLocation>
        <location evidence="1">Membrane</location>
        <topology evidence="1">Multi-pass membrane protein</topology>
    </subcellularLocation>
</comment>
<dbReference type="InterPro" id="IPR001594">
    <property type="entry name" value="Palmitoyltrfase_DHHC"/>
</dbReference>
<keyword evidence="6" id="KW-0564">Palmitate</keyword>
<evidence type="ECO:0000313" key="12">
    <source>
        <dbReference type="EMBL" id="PIB00623.1"/>
    </source>
</evidence>
<evidence type="ECO:0000256" key="4">
    <source>
        <dbReference type="ARBA" id="ARBA00022989"/>
    </source>
</evidence>
<keyword evidence="15" id="KW-1185">Reference proteome</keyword>
<dbReference type="PANTHER" id="PTHR22883:SF480">
    <property type="entry name" value="PALMITOYLTRANSFERASE SWF1"/>
    <property type="match status" value="1"/>
</dbReference>
<evidence type="ECO:0000256" key="10">
    <source>
        <dbReference type="RuleBase" id="RU079119"/>
    </source>
</evidence>
<dbReference type="Proteomes" id="UP000230605">
    <property type="component" value="Chromosome 1"/>
</dbReference>
<evidence type="ECO:0000259" key="11">
    <source>
        <dbReference type="Pfam" id="PF01529"/>
    </source>
</evidence>
<accession>A0A2G5I829</accession>
<dbReference type="EMBL" id="CP134184">
    <property type="protein sequence ID" value="WPA97192.1"/>
    <property type="molecule type" value="Genomic_DNA"/>
</dbReference>
<dbReference type="GO" id="GO:0005783">
    <property type="term" value="C:endoplasmic reticulum"/>
    <property type="evidence" value="ECO:0007669"/>
    <property type="project" value="TreeGrafter"/>
</dbReference>
<organism evidence="12 14">
    <name type="scientific">Cercospora beticola</name>
    <name type="common">Sugarbeet leaf spot fungus</name>
    <dbReference type="NCBI Taxonomy" id="122368"/>
    <lineage>
        <taxon>Eukaryota</taxon>
        <taxon>Fungi</taxon>
        <taxon>Dikarya</taxon>
        <taxon>Ascomycota</taxon>
        <taxon>Pezizomycotina</taxon>
        <taxon>Dothideomycetes</taxon>
        <taxon>Dothideomycetidae</taxon>
        <taxon>Mycosphaerellales</taxon>
        <taxon>Mycosphaerellaceae</taxon>
        <taxon>Cercospora</taxon>
    </lineage>
</organism>
<dbReference type="GO" id="GO:0006612">
    <property type="term" value="P:protein targeting to membrane"/>
    <property type="evidence" value="ECO:0007669"/>
    <property type="project" value="TreeGrafter"/>
</dbReference>
<name>A0A2G5I829_CERBT</name>
<keyword evidence="2 10" id="KW-0808">Transferase</keyword>
<evidence type="ECO:0000256" key="3">
    <source>
        <dbReference type="ARBA" id="ARBA00022692"/>
    </source>
</evidence>
<evidence type="ECO:0000256" key="5">
    <source>
        <dbReference type="ARBA" id="ARBA00023136"/>
    </source>
</evidence>
<keyword evidence="5 10" id="KW-0472">Membrane</keyword>
<evidence type="ECO:0000256" key="8">
    <source>
        <dbReference type="ARBA" id="ARBA00023315"/>
    </source>
</evidence>
<evidence type="ECO:0000256" key="2">
    <source>
        <dbReference type="ARBA" id="ARBA00022679"/>
    </source>
</evidence>
<dbReference type="InterPro" id="IPR039859">
    <property type="entry name" value="PFA4/ZDH16/20/ERF2-like"/>
</dbReference>
<dbReference type="GO" id="GO:0016020">
    <property type="term" value="C:membrane"/>
    <property type="evidence" value="ECO:0007669"/>
    <property type="project" value="UniProtKB-SubCell"/>
</dbReference>
<dbReference type="EMBL" id="LKMD01000100">
    <property type="protein sequence ID" value="PIB00623.1"/>
    <property type="molecule type" value="Genomic_DNA"/>
</dbReference>
<dbReference type="GO" id="GO:0005794">
    <property type="term" value="C:Golgi apparatus"/>
    <property type="evidence" value="ECO:0007669"/>
    <property type="project" value="TreeGrafter"/>
</dbReference>
<evidence type="ECO:0000313" key="14">
    <source>
        <dbReference type="Proteomes" id="UP000230605"/>
    </source>
</evidence>
<feature type="transmembrane region" description="Helical" evidence="10">
    <location>
        <begin position="259"/>
        <end position="285"/>
    </location>
</feature>
<keyword evidence="7" id="KW-0449">Lipoprotein</keyword>
<reference evidence="12 14" key="1">
    <citation type="submission" date="2015-10" db="EMBL/GenBank/DDBJ databases">
        <title>The cercosporin biosynthetic gene cluster was horizontally transferred to several fungal lineages and shown to be expanded in Cercospora beticola based on microsynteny with recipient genomes.</title>
        <authorList>
            <person name="De Jonge R."/>
            <person name="Ebert M.K."/>
            <person name="Suttle J.C."/>
            <person name="Jurick Ii W.M."/>
            <person name="Secor G.A."/>
            <person name="Thomma B.P."/>
            <person name="Van De Peer Y."/>
            <person name="Bolton M.D."/>
        </authorList>
    </citation>
    <scope>NUCLEOTIDE SEQUENCE [LARGE SCALE GENOMIC DNA]</scope>
    <source>
        <strain evidence="12 14">09-40</strain>
    </source>
</reference>
<sequence>MALLRKLLIGILLVSFLTFVALFGQLPSLRRTPIGWLQRVLCIHTPNALRRLDRAATGGRVTRKSKKLGTYLFYEQNPVVLIIFLFILTGAIFLFLWNTVHRLPREQLLPVPLLVVLPYLFTYLTVKCTSHYVTPENHAKRMSDYPYDHILFQPGVTCKTCNLVKPARSKHCSFCGHCVAKCDHHCPWVNNCLGRGNYHYFLALLLSIGLVQIYGSYLSWYLLRLYLTVDRATPLFSWARLESIGNAIIAALNRGGISIAGVGLLAVSTACLPLGLLAYHLYLIWAGMTTNESQKWSDLKEDMADGYVFRARRQDLRAHNSARAQERPDLNDSLNPALNAYNDEVDDLEPHVAKADDVIVRTNNGRPPQGQERLWARVWSLDDIENIYDLGGTQNFAEVLRGR</sequence>
<proteinExistence type="inferred from homology"/>
<keyword evidence="8 10" id="KW-0012">Acyltransferase</keyword>
<evidence type="ECO:0000256" key="9">
    <source>
        <dbReference type="ARBA" id="ARBA00048048"/>
    </source>
</evidence>
<dbReference type="Proteomes" id="UP001302367">
    <property type="component" value="Chromosome 1"/>
</dbReference>
<comment type="similarity">
    <text evidence="10">Belongs to the DHHC palmitoyltransferase family.</text>
</comment>
<feature type="transmembrane region" description="Helical" evidence="10">
    <location>
        <begin position="78"/>
        <end position="96"/>
    </location>
</feature>
<evidence type="ECO:0000313" key="13">
    <source>
        <dbReference type="EMBL" id="WPA97192.1"/>
    </source>
</evidence>
<reference evidence="13 15" key="2">
    <citation type="submission" date="2023-09" db="EMBL/GenBank/DDBJ databases">
        <title>Complete-Gapless Cercospora beticola genome.</title>
        <authorList>
            <person name="Wyatt N.A."/>
            <person name="Spanner R.E."/>
            <person name="Bolton M.D."/>
        </authorList>
    </citation>
    <scope>NUCLEOTIDE SEQUENCE [LARGE SCALE GENOMIC DNA]</scope>
    <source>
        <strain evidence="13">Cb09-40</strain>
    </source>
</reference>